<dbReference type="EMBL" id="NKXS01001049">
    <property type="protein sequence ID" value="PIN20817.1"/>
    <property type="molecule type" value="Genomic_DNA"/>
</dbReference>
<name>A0A2G9HTH2_9LAMI</name>
<proteinExistence type="predicted"/>
<protein>
    <submittedName>
        <fullName evidence="1">Uncharacterized protein</fullName>
    </submittedName>
</protein>
<sequence>MPICCFCSCSYLWGRPFFCLCLLVGKTMFCLCSCSYLWGRPCFASVVVLTCGEDHVLPVIKGKILRVL</sequence>
<gene>
    <name evidence="1" type="ORF">CDL12_06484</name>
</gene>
<evidence type="ECO:0000313" key="1">
    <source>
        <dbReference type="EMBL" id="PIN20817.1"/>
    </source>
</evidence>
<evidence type="ECO:0000313" key="2">
    <source>
        <dbReference type="Proteomes" id="UP000231279"/>
    </source>
</evidence>
<dbReference type="Proteomes" id="UP000231279">
    <property type="component" value="Unassembled WGS sequence"/>
</dbReference>
<keyword evidence="2" id="KW-1185">Reference proteome</keyword>
<dbReference type="AlphaFoldDB" id="A0A2G9HTH2"/>
<accession>A0A2G9HTH2</accession>
<reference evidence="2" key="1">
    <citation type="journal article" date="2018" name="Gigascience">
        <title>Genome assembly of the Pink Ipe (Handroanthus impetiginosus, Bignoniaceae), a highly valued, ecologically keystone Neotropical timber forest tree.</title>
        <authorList>
            <person name="Silva-Junior O.B."/>
            <person name="Grattapaglia D."/>
            <person name="Novaes E."/>
            <person name="Collevatti R.G."/>
        </authorList>
    </citation>
    <scope>NUCLEOTIDE SEQUENCE [LARGE SCALE GENOMIC DNA]</scope>
    <source>
        <strain evidence="2">cv. UFG-1</strain>
    </source>
</reference>
<comment type="caution">
    <text evidence="1">The sequence shown here is derived from an EMBL/GenBank/DDBJ whole genome shotgun (WGS) entry which is preliminary data.</text>
</comment>
<organism evidence="1 2">
    <name type="scientific">Handroanthus impetiginosus</name>
    <dbReference type="NCBI Taxonomy" id="429701"/>
    <lineage>
        <taxon>Eukaryota</taxon>
        <taxon>Viridiplantae</taxon>
        <taxon>Streptophyta</taxon>
        <taxon>Embryophyta</taxon>
        <taxon>Tracheophyta</taxon>
        <taxon>Spermatophyta</taxon>
        <taxon>Magnoliopsida</taxon>
        <taxon>eudicotyledons</taxon>
        <taxon>Gunneridae</taxon>
        <taxon>Pentapetalae</taxon>
        <taxon>asterids</taxon>
        <taxon>lamiids</taxon>
        <taxon>Lamiales</taxon>
        <taxon>Bignoniaceae</taxon>
        <taxon>Crescentiina</taxon>
        <taxon>Tabebuia alliance</taxon>
        <taxon>Handroanthus</taxon>
    </lineage>
</organism>